<feature type="non-terminal residue" evidence="6">
    <location>
        <position position="219"/>
    </location>
</feature>
<dbReference type="RefSeq" id="XP_002292120.1">
    <property type="nucleotide sequence ID" value="XM_002292084.1"/>
</dbReference>
<dbReference type="AlphaFoldDB" id="B8C7F4"/>
<feature type="non-terminal residue" evidence="6">
    <location>
        <position position="1"/>
    </location>
</feature>
<dbReference type="PANTHER" id="PTHR24276">
    <property type="entry name" value="POLYSERASE-RELATED"/>
    <property type="match status" value="1"/>
</dbReference>
<feature type="domain" description="Peptidase S1" evidence="5">
    <location>
        <begin position="3"/>
        <end position="219"/>
    </location>
</feature>
<evidence type="ECO:0000256" key="2">
    <source>
        <dbReference type="ARBA" id="ARBA00023026"/>
    </source>
</evidence>
<protein>
    <submittedName>
        <fullName evidence="6">Probable trypsin-like serine protease</fullName>
    </submittedName>
</protein>
<evidence type="ECO:0000256" key="4">
    <source>
        <dbReference type="RuleBase" id="RU363034"/>
    </source>
</evidence>
<dbReference type="InterPro" id="IPR001314">
    <property type="entry name" value="Peptidase_S1A"/>
</dbReference>
<keyword evidence="3" id="KW-1015">Disulfide bond</keyword>
<reference evidence="6 7" key="2">
    <citation type="journal article" date="2008" name="Nature">
        <title>The Phaeodactylum genome reveals the evolutionary history of diatom genomes.</title>
        <authorList>
            <person name="Bowler C."/>
            <person name="Allen A.E."/>
            <person name="Badger J.H."/>
            <person name="Grimwood J."/>
            <person name="Jabbari K."/>
            <person name="Kuo A."/>
            <person name="Maheswari U."/>
            <person name="Martens C."/>
            <person name="Maumus F."/>
            <person name="Otillar R.P."/>
            <person name="Rayko E."/>
            <person name="Salamov A."/>
            <person name="Vandepoele K."/>
            <person name="Beszteri B."/>
            <person name="Gruber A."/>
            <person name="Heijde M."/>
            <person name="Katinka M."/>
            <person name="Mock T."/>
            <person name="Valentin K."/>
            <person name="Verret F."/>
            <person name="Berges J.A."/>
            <person name="Brownlee C."/>
            <person name="Cadoret J.P."/>
            <person name="Chiovitti A."/>
            <person name="Choi C.J."/>
            <person name="Coesel S."/>
            <person name="De Martino A."/>
            <person name="Detter J.C."/>
            <person name="Durkin C."/>
            <person name="Falciatore A."/>
            <person name="Fournet J."/>
            <person name="Haruta M."/>
            <person name="Huysman M.J."/>
            <person name="Jenkins B.D."/>
            <person name="Jiroutova K."/>
            <person name="Jorgensen R.E."/>
            <person name="Joubert Y."/>
            <person name="Kaplan A."/>
            <person name="Kroger N."/>
            <person name="Kroth P.G."/>
            <person name="La Roche J."/>
            <person name="Lindquist E."/>
            <person name="Lommer M."/>
            <person name="Martin-Jezequel V."/>
            <person name="Lopez P.J."/>
            <person name="Lucas S."/>
            <person name="Mangogna M."/>
            <person name="McGinnis K."/>
            <person name="Medlin L.K."/>
            <person name="Montsant A."/>
            <person name="Oudot-Le Secq M.P."/>
            <person name="Napoli C."/>
            <person name="Obornik M."/>
            <person name="Parker M.S."/>
            <person name="Petit J.L."/>
            <person name="Porcel B.M."/>
            <person name="Poulsen N."/>
            <person name="Robison M."/>
            <person name="Rychlewski L."/>
            <person name="Rynearson T.A."/>
            <person name="Schmutz J."/>
            <person name="Shapiro H."/>
            <person name="Siaut M."/>
            <person name="Stanley M."/>
            <person name="Sussman M.R."/>
            <person name="Taylor A.R."/>
            <person name="Vardi A."/>
            <person name="von Dassow P."/>
            <person name="Vyverman W."/>
            <person name="Willis A."/>
            <person name="Wyrwicz L.S."/>
            <person name="Rokhsar D.S."/>
            <person name="Weissenbach J."/>
            <person name="Armbrust E.V."/>
            <person name="Green B.R."/>
            <person name="Van de Peer Y."/>
            <person name="Grigoriev I.V."/>
        </authorList>
    </citation>
    <scope>NUCLEOTIDE SEQUENCE [LARGE SCALE GENOMIC DNA]</scope>
    <source>
        <strain evidence="6 7">CCMP1335</strain>
    </source>
</reference>
<dbReference type="HOGENOM" id="CLU_006842_13_1_1"/>
<dbReference type="STRING" id="35128.B8C7F4"/>
<dbReference type="PROSITE" id="PS50240">
    <property type="entry name" value="TRYPSIN_DOM"/>
    <property type="match status" value="1"/>
</dbReference>
<dbReference type="PRINTS" id="PR00722">
    <property type="entry name" value="CHYMOTRYPSIN"/>
</dbReference>
<comment type="similarity">
    <text evidence="1">Belongs to the peptidase S1 family.</text>
</comment>
<keyword evidence="4" id="KW-0378">Hydrolase</keyword>
<dbReference type="Gene3D" id="2.40.10.10">
    <property type="entry name" value="Trypsin-like serine proteases"/>
    <property type="match status" value="1"/>
</dbReference>
<dbReference type="SMART" id="SM00020">
    <property type="entry name" value="Tryp_SPc"/>
    <property type="match status" value="1"/>
</dbReference>
<keyword evidence="2" id="KW-0843">Virulence</keyword>
<dbReference type="OMA" id="WGFRIAD"/>
<sequence length="219" mass="23117">SRIIGGTVSSIGRYSYAVSLQDSQYNHFCGGSLIAPDVVLSAAHCGGVVATVAVQRHNLNDRTVGDDVTVKYEVLHPQHDPRSTDNDFSLIFLSRSTTADVDLVQLNKDKSVPMSGDDVTVMGWGDTVAFDSIQQLSDTLKEVEVTAISNAECESYQGQITDNMLCAEDNGEDSCQGDSGGPLVLASSDESGDVQVGVVSWGIGCANSSFPGVYSRVSA</sequence>
<keyword evidence="4" id="KW-0645">Protease</keyword>
<reference evidence="6 7" key="1">
    <citation type="journal article" date="2004" name="Science">
        <title>The genome of the diatom Thalassiosira pseudonana: ecology, evolution, and metabolism.</title>
        <authorList>
            <person name="Armbrust E.V."/>
            <person name="Berges J.A."/>
            <person name="Bowler C."/>
            <person name="Green B.R."/>
            <person name="Martinez D."/>
            <person name="Putnam N.H."/>
            <person name="Zhou S."/>
            <person name="Allen A.E."/>
            <person name="Apt K.E."/>
            <person name="Bechner M."/>
            <person name="Brzezinski M.A."/>
            <person name="Chaal B.K."/>
            <person name="Chiovitti A."/>
            <person name="Davis A.K."/>
            <person name="Demarest M.S."/>
            <person name="Detter J.C."/>
            <person name="Glavina T."/>
            <person name="Goodstein D."/>
            <person name="Hadi M.Z."/>
            <person name="Hellsten U."/>
            <person name="Hildebrand M."/>
            <person name="Jenkins B.D."/>
            <person name="Jurka J."/>
            <person name="Kapitonov V.V."/>
            <person name="Kroger N."/>
            <person name="Lau W.W."/>
            <person name="Lane T.W."/>
            <person name="Larimer F.W."/>
            <person name="Lippmeier J.C."/>
            <person name="Lucas S."/>
            <person name="Medina M."/>
            <person name="Montsant A."/>
            <person name="Obornik M."/>
            <person name="Parker M.S."/>
            <person name="Palenik B."/>
            <person name="Pazour G.J."/>
            <person name="Richardson P.M."/>
            <person name="Rynearson T.A."/>
            <person name="Saito M.A."/>
            <person name="Schwartz D.C."/>
            <person name="Thamatrakoln K."/>
            <person name="Valentin K."/>
            <person name="Vardi A."/>
            <person name="Wilkerson F.P."/>
            <person name="Rokhsar D.S."/>
        </authorList>
    </citation>
    <scope>NUCLEOTIDE SEQUENCE [LARGE SCALE GENOMIC DNA]</scope>
    <source>
        <strain evidence="6 7">CCMP1335</strain>
    </source>
</reference>
<proteinExistence type="inferred from homology"/>
<evidence type="ECO:0000256" key="3">
    <source>
        <dbReference type="ARBA" id="ARBA00023157"/>
    </source>
</evidence>
<dbReference type="InParanoid" id="B8C7F4"/>
<dbReference type="InterPro" id="IPR033116">
    <property type="entry name" value="TRYPSIN_SER"/>
</dbReference>
<dbReference type="Proteomes" id="UP000001449">
    <property type="component" value="Chromosome 8"/>
</dbReference>
<dbReference type="SUPFAM" id="SSF50494">
    <property type="entry name" value="Trypsin-like serine proteases"/>
    <property type="match status" value="1"/>
</dbReference>
<dbReference type="InterPro" id="IPR001254">
    <property type="entry name" value="Trypsin_dom"/>
</dbReference>
<dbReference type="PROSITE" id="PS00135">
    <property type="entry name" value="TRYPSIN_SER"/>
    <property type="match status" value="1"/>
</dbReference>
<dbReference type="InterPro" id="IPR009003">
    <property type="entry name" value="Peptidase_S1_PA"/>
</dbReference>
<accession>B8C7F4</accession>
<dbReference type="GeneID" id="7449873"/>
<dbReference type="CDD" id="cd00190">
    <property type="entry name" value="Tryp_SPc"/>
    <property type="match status" value="1"/>
</dbReference>
<dbReference type="InterPro" id="IPR050430">
    <property type="entry name" value="Peptidase_S1"/>
</dbReference>
<evidence type="ECO:0000256" key="1">
    <source>
        <dbReference type="ARBA" id="ARBA00007664"/>
    </source>
</evidence>
<dbReference type="KEGG" id="tps:THAPSDRAFT_263451"/>
<evidence type="ECO:0000313" key="7">
    <source>
        <dbReference type="Proteomes" id="UP000001449"/>
    </source>
</evidence>
<dbReference type="eggNOG" id="KOG3627">
    <property type="taxonomic scope" value="Eukaryota"/>
</dbReference>
<dbReference type="EMBL" id="CM000644">
    <property type="protein sequence ID" value="EED90971.1"/>
    <property type="molecule type" value="Genomic_DNA"/>
</dbReference>
<dbReference type="InterPro" id="IPR043504">
    <property type="entry name" value="Peptidase_S1_PA_chymotrypsin"/>
</dbReference>
<dbReference type="FunFam" id="2.40.10.10:FF:000178">
    <property type="entry name" value="Trypsin-like serine protease"/>
    <property type="match status" value="1"/>
</dbReference>
<name>B8C7F4_THAPS</name>
<dbReference type="PANTHER" id="PTHR24276:SF91">
    <property type="entry name" value="AT26814P-RELATED"/>
    <property type="match status" value="1"/>
</dbReference>
<gene>
    <name evidence="6" type="ORF">THAPSDRAFT_263451</name>
</gene>
<dbReference type="GO" id="GO:0006508">
    <property type="term" value="P:proteolysis"/>
    <property type="evidence" value="ECO:0007669"/>
    <property type="project" value="UniProtKB-KW"/>
</dbReference>
<evidence type="ECO:0000259" key="5">
    <source>
        <dbReference type="PROSITE" id="PS50240"/>
    </source>
</evidence>
<dbReference type="PaxDb" id="35128-Thaps263451"/>
<evidence type="ECO:0000313" key="6">
    <source>
        <dbReference type="EMBL" id="EED90971.1"/>
    </source>
</evidence>
<dbReference type="PROSITE" id="PS00134">
    <property type="entry name" value="TRYPSIN_HIS"/>
    <property type="match status" value="1"/>
</dbReference>
<organism evidence="6 7">
    <name type="scientific">Thalassiosira pseudonana</name>
    <name type="common">Marine diatom</name>
    <name type="synonym">Cyclotella nana</name>
    <dbReference type="NCBI Taxonomy" id="35128"/>
    <lineage>
        <taxon>Eukaryota</taxon>
        <taxon>Sar</taxon>
        <taxon>Stramenopiles</taxon>
        <taxon>Ochrophyta</taxon>
        <taxon>Bacillariophyta</taxon>
        <taxon>Coscinodiscophyceae</taxon>
        <taxon>Thalassiosirophycidae</taxon>
        <taxon>Thalassiosirales</taxon>
        <taxon>Thalassiosiraceae</taxon>
        <taxon>Thalassiosira</taxon>
    </lineage>
</organism>
<keyword evidence="4" id="KW-0720">Serine protease</keyword>
<dbReference type="Pfam" id="PF00089">
    <property type="entry name" value="Trypsin"/>
    <property type="match status" value="1"/>
</dbReference>
<dbReference type="InterPro" id="IPR018114">
    <property type="entry name" value="TRYPSIN_HIS"/>
</dbReference>
<dbReference type="MEROPS" id="S01.A91"/>
<dbReference type="GO" id="GO:0004252">
    <property type="term" value="F:serine-type endopeptidase activity"/>
    <property type="evidence" value="ECO:0000318"/>
    <property type="project" value="GO_Central"/>
</dbReference>
<keyword evidence="7" id="KW-1185">Reference proteome</keyword>